<keyword evidence="2" id="KW-1185">Reference proteome</keyword>
<dbReference type="EMBL" id="JAPEUX010000004">
    <property type="protein sequence ID" value="KAJ4353205.1"/>
    <property type="molecule type" value="Genomic_DNA"/>
</dbReference>
<dbReference type="AlphaFoldDB" id="A0A9W8XM60"/>
<proteinExistence type="predicted"/>
<gene>
    <name evidence="1" type="ORF">N0V89_004931</name>
</gene>
<protein>
    <submittedName>
        <fullName evidence="1">Uncharacterized protein</fullName>
    </submittedName>
</protein>
<comment type="caution">
    <text evidence="1">The sequence shown here is derived from an EMBL/GenBank/DDBJ whole genome shotgun (WGS) entry which is preliminary data.</text>
</comment>
<reference evidence="1" key="1">
    <citation type="submission" date="2022-10" db="EMBL/GenBank/DDBJ databases">
        <title>Tapping the CABI collections for fungal endophytes: first genome assemblies for Collariella, Neodidymelliopsis, Ascochyta clinopodiicola, Didymella pomorum, Didymosphaeria variabile, Neocosmospora piperis and Neocucurbitaria cava.</title>
        <authorList>
            <person name="Hill R."/>
        </authorList>
    </citation>
    <scope>NUCLEOTIDE SEQUENCE</scope>
    <source>
        <strain evidence="1">IMI 356815</strain>
    </source>
</reference>
<name>A0A9W8XM60_9PLEO</name>
<dbReference type="RefSeq" id="XP_056070979.1">
    <property type="nucleotide sequence ID" value="XM_056213712.1"/>
</dbReference>
<evidence type="ECO:0000313" key="1">
    <source>
        <dbReference type="EMBL" id="KAJ4353205.1"/>
    </source>
</evidence>
<organism evidence="1 2">
    <name type="scientific">Didymosphaeria variabile</name>
    <dbReference type="NCBI Taxonomy" id="1932322"/>
    <lineage>
        <taxon>Eukaryota</taxon>
        <taxon>Fungi</taxon>
        <taxon>Dikarya</taxon>
        <taxon>Ascomycota</taxon>
        <taxon>Pezizomycotina</taxon>
        <taxon>Dothideomycetes</taxon>
        <taxon>Pleosporomycetidae</taxon>
        <taxon>Pleosporales</taxon>
        <taxon>Massarineae</taxon>
        <taxon>Didymosphaeriaceae</taxon>
        <taxon>Didymosphaeria</taxon>
    </lineage>
</organism>
<evidence type="ECO:0000313" key="2">
    <source>
        <dbReference type="Proteomes" id="UP001140513"/>
    </source>
</evidence>
<accession>A0A9W8XM60</accession>
<dbReference type="GeneID" id="80908461"/>
<dbReference type="Proteomes" id="UP001140513">
    <property type="component" value="Unassembled WGS sequence"/>
</dbReference>
<sequence>MRPTILALAASAVATDVTVVWRHEKTTGSTSLSIHSAGSDNILAERCGNALGSLDFSGVDQHGAGNFTVGGETFDVSSKLQDGVSCNRKYNGVIAVAECSGVKLEVPEGESQSADCFTDEDAKASFLALKARNVNAVAPTRVERRSTPSSTFKLRGRQQCHDEKSTVVNGDGDPHQNYFHKQLSEVINCGAAPSCSAGYEVSKSYTIGFSSGISVDSWISAGFEVQKSWTTGNEYTCYGASGDDVCIWYNTAHTAYSDPFVIKSPNKSNRGGGMYCVIGTCRAQGDEYWDNTGRAGGP</sequence>
<dbReference type="OrthoDB" id="3641682at2759"/>